<protein>
    <recommendedName>
        <fullName evidence="2">Phosphoesterase</fullName>
        <ecNumber evidence="2">3.1.4.-</ecNumber>
    </recommendedName>
</protein>
<dbReference type="GO" id="GO:0046872">
    <property type="term" value="F:metal ion binding"/>
    <property type="evidence" value="ECO:0007669"/>
    <property type="project" value="UniProtKB-KW"/>
</dbReference>
<keyword evidence="2" id="KW-0479">Metal-binding</keyword>
<organism evidence="4 5">
    <name type="scientific">Wujia chipingensis</name>
    <dbReference type="NCBI Taxonomy" id="2763670"/>
    <lineage>
        <taxon>Bacteria</taxon>
        <taxon>Bacillati</taxon>
        <taxon>Bacillota</taxon>
        <taxon>Clostridia</taxon>
        <taxon>Lachnospirales</taxon>
        <taxon>Lachnospiraceae</taxon>
        <taxon>Wujia</taxon>
    </lineage>
</organism>
<dbReference type="Proteomes" id="UP000515819">
    <property type="component" value="Chromosome"/>
</dbReference>
<comment type="cofactor">
    <cofactor evidence="2">
        <name>a divalent metal cation</name>
        <dbReference type="ChEBI" id="CHEBI:60240"/>
    </cofactor>
</comment>
<dbReference type="RefSeq" id="WP_117781164.1">
    <property type="nucleotide sequence ID" value="NZ_CP060632.1"/>
</dbReference>
<comment type="similarity">
    <text evidence="1 2">Belongs to the metallophosphoesterase superfamily. YfcE family.</text>
</comment>
<reference evidence="4 5" key="1">
    <citation type="submission" date="2020-08" db="EMBL/GenBank/DDBJ databases">
        <authorList>
            <person name="Liu C."/>
            <person name="Sun Q."/>
        </authorList>
    </citation>
    <scope>NUCLEOTIDE SEQUENCE [LARGE SCALE GENOMIC DNA]</scope>
    <source>
        <strain evidence="4 5">NSJ-4</strain>
    </source>
</reference>
<sequence length="165" mass="18822">MLRILIMSDSHGRNENVELAIAQVREEIGEFQMLIHLGDVGDARELESLAGVPCYIVRGNTDYDAKLLNANVIEAGGHRIFATHGHLYQVDMRLDLLRFAALENDCDIAMYGHTHVPYLEEDPDDVTILNPGSISKPRQADHRYTYMVMEIDDEDEVTYELRYVE</sequence>
<gene>
    <name evidence="4" type="ORF">H9Q76_00030</name>
</gene>
<dbReference type="SUPFAM" id="SSF56300">
    <property type="entry name" value="Metallo-dependent phosphatases"/>
    <property type="match status" value="1"/>
</dbReference>
<dbReference type="EC" id="3.1.4.-" evidence="2"/>
<dbReference type="EMBL" id="CP060632">
    <property type="protein sequence ID" value="QNL99740.1"/>
    <property type="molecule type" value="Genomic_DNA"/>
</dbReference>
<evidence type="ECO:0000259" key="3">
    <source>
        <dbReference type="Pfam" id="PF12850"/>
    </source>
</evidence>
<dbReference type="Gene3D" id="3.60.21.10">
    <property type="match status" value="1"/>
</dbReference>
<keyword evidence="5" id="KW-1185">Reference proteome</keyword>
<evidence type="ECO:0000256" key="1">
    <source>
        <dbReference type="ARBA" id="ARBA00008950"/>
    </source>
</evidence>
<evidence type="ECO:0000256" key="2">
    <source>
        <dbReference type="RuleBase" id="RU362039"/>
    </source>
</evidence>
<dbReference type="PANTHER" id="PTHR11124">
    <property type="entry name" value="VACUOLAR SORTING PROTEIN VPS29"/>
    <property type="match status" value="1"/>
</dbReference>
<dbReference type="GO" id="GO:0016787">
    <property type="term" value="F:hydrolase activity"/>
    <property type="evidence" value="ECO:0007669"/>
    <property type="project" value="UniProtKB-UniRule"/>
</dbReference>
<evidence type="ECO:0000313" key="4">
    <source>
        <dbReference type="EMBL" id="QNL99740.1"/>
    </source>
</evidence>
<dbReference type="AlphaFoldDB" id="A0A7G9FMF9"/>
<dbReference type="NCBIfam" id="TIGR00040">
    <property type="entry name" value="yfcE"/>
    <property type="match status" value="1"/>
</dbReference>
<feature type="domain" description="Calcineurin-like phosphoesterase" evidence="3">
    <location>
        <begin position="2"/>
        <end position="153"/>
    </location>
</feature>
<dbReference type="InterPro" id="IPR029052">
    <property type="entry name" value="Metallo-depent_PP-like"/>
</dbReference>
<evidence type="ECO:0000313" key="5">
    <source>
        <dbReference type="Proteomes" id="UP000515819"/>
    </source>
</evidence>
<proteinExistence type="inferred from homology"/>
<dbReference type="KEGG" id="wcp:H9Q76_00030"/>
<dbReference type="Pfam" id="PF12850">
    <property type="entry name" value="Metallophos_2"/>
    <property type="match status" value="1"/>
</dbReference>
<dbReference type="InterPro" id="IPR024654">
    <property type="entry name" value="Calcineurin-like_PHP_lpxH"/>
</dbReference>
<dbReference type="InterPro" id="IPR000979">
    <property type="entry name" value="Phosphodiesterase_MJ0936/Vps29"/>
</dbReference>
<name>A0A7G9FMF9_9FIRM</name>
<accession>A0A7G9FMF9</accession>